<evidence type="ECO:0000313" key="1">
    <source>
        <dbReference type="EMBL" id="KAF6040557.1"/>
    </source>
</evidence>
<proteinExistence type="predicted"/>
<accession>A0A7J7KQW3</accession>
<name>A0A7J7KQW3_BUGNE</name>
<reference evidence="1" key="1">
    <citation type="submission" date="2020-06" db="EMBL/GenBank/DDBJ databases">
        <title>Draft genome of Bugula neritina, a colonial animal packing powerful symbionts and potential medicines.</title>
        <authorList>
            <person name="Rayko M."/>
        </authorList>
    </citation>
    <scope>NUCLEOTIDE SEQUENCE [LARGE SCALE GENOMIC DNA]</scope>
    <source>
        <strain evidence="1">Kwan_BN1</strain>
    </source>
</reference>
<keyword evidence="2" id="KW-1185">Reference proteome</keyword>
<dbReference type="Proteomes" id="UP000593567">
    <property type="component" value="Unassembled WGS sequence"/>
</dbReference>
<evidence type="ECO:0000313" key="2">
    <source>
        <dbReference type="Proteomes" id="UP000593567"/>
    </source>
</evidence>
<dbReference type="AlphaFoldDB" id="A0A7J7KQW3"/>
<organism evidence="1 2">
    <name type="scientific">Bugula neritina</name>
    <name type="common">Brown bryozoan</name>
    <name type="synonym">Sertularia neritina</name>
    <dbReference type="NCBI Taxonomy" id="10212"/>
    <lineage>
        <taxon>Eukaryota</taxon>
        <taxon>Metazoa</taxon>
        <taxon>Spiralia</taxon>
        <taxon>Lophotrochozoa</taxon>
        <taxon>Bryozoa</taxon>
        <taxon>Gymnolaemata</taxon>
        <taxon>Cheilostomatida</taxon>
        <taxon>Flustrina</taxon>
        <taxon>Buguloidea</taxon>
        <taxon>Bugulidae</taxon>
        <taxon>Bugula</taxon>
    </lineage>
</organism>
<comment type="caution">
    <text evidence="1">The sequence shown here is derived from an EMBL/GenBank/DDBJ whole genome shotgun (WGS) entry which is preliminary data.</text>
</comment>
<dbReference type="EMBL" id="VXIV02000131">
    <property type="protein sequence ID" value="KAF6040557.1"/>
    <property type="molecule type" value="Genomic_DNA"/>
</dbReference>
<sequence length="227" mass="25795">MNYKLSNIEHIIRAKICSVKVVSESSYDTVDRVQQVEQEDTPDTYGISIHSLALREVLCCSTVSTAGILSVSSTTLPTQAPMYHHRMKLYKYLIGYKDTFEIYGDDTIADIKEFSFTGKMVFFNEYESYLNLQAGNLTLPASSGSEIANVNMWDRVLSIDVMNRMLWNGNVYSMEKNNLISLSGSVTGKDIEYDSNDHSNLRVKRQAVLDSTTSRVLVQHYSREFHK</sequence>
<protein>
    <submittedName>
        <fullName evidence="1">Uncharacterized protein</fullName>
    </submittedName>
</protein>
<gene>
    <name evidence="1" type="ORF">EB796_001135</name>
</gene>